<keyword evidence="5" id="KW-0378">Hydrolase</keyword>
<dbReference type="Pfam" id="PF00246">
    <property type="entry name" value="Peptidase_M14"/>
    <property type="match status" value="1"/>
</dbReference>
<dbReference type="InterPro" id="IPR000834">
    <property type="entry name" value="Peptidase_M14"/>
</dbReference>
<proteinExistence type="inferred from homology"/>
<dbReference type="EMBL" id="VFPO01000001">
    <property type="protein sequence ID" value="TQM70416.1"/>
    <property type="molecule type" value="Genomic_DNA"/>
</dbReference>
<evidence type="ECO:0000256" key="2">
    <source>
        <dbReference type="SAM" id="MobiDB-lite"/>
    </source>
</evidence>
<evidence type="ECO:0000313" key="5">
    <source>
        <dbReference type="EMBL" id="TQM70416.1"/>
    </source>
</evidence>
<dbReference type="OrthoDB" id="9758209at2"/>
<dbReference type="InterPro" id="IPR029062">
    <property type="entry name" value="Class_I_gatase-like"/>
</dbReference>
<evidence type="ECO:0000259" key="4">
    <source>
        <dbReference type="PROSITE" id="PS52035"/>
    </source>
</evidence>
<dbReference type="PROSITE" id="PS52035">
    <property type="entry name" value="PEPTIDASE_M14"/>
    <property type="match status" value="1"/>
</dbReference>
<feature type="region of interest" description="Disordered" evidence="2">
    <location>
        <begin position="29"/>
        <end position="66"/>
    </location>
</feature>
<evidence type="ECO:0000256" key="3">
    <source>
        <dbReference type="SAM" id="SignalP"/>
    </source>
</evidence>
<dbReference type="RefSeq" id="WP_141971251.1">
    <property type="nucleotide sequence ID" value="NZ_VFPO01000001.1"/>
</dbReference>
<feature type="compositionally biased region" description="Low complexity" evidence="2">
    <location>
        <begin position="29"/>
        <end position="53"/>
    </location>
</feature>
<dbReference type="GO" id="GO:0004181">
    <property type="term" value="F:metallocarboxypeptidase activity"/>
    <property type="evidence" value="ECO:0007669"/>
    <property type="project" value="InterPro"/>
</dbReference>
<dbReference type="GO" id="GO:0006508">
    <property type="term" value="P:proteolysis"/>
    <property type="evidence" value="ECO:0007669"/>
    <property type="project" value="InterPro"/>
</dbReference>
<gene>
    <name evidence="5" type="ORF">FHX41_4140</name>
</gene>
<sequence>MRARRLTWPLALATSIALPVSLAAPAAARPPAQSPAASPAVSPSAAPAGPAGACDPTRTAPVYRGKVPSPEKVLGFELGERPVSSAESDRYLETVAAKSERVVSGTLATSAQGRPLKYAIAGRPGLMSKAGLAKVRREAALLRDPRTPDALARQIVRRGVPILWVTGNVHGNEPSGTDAALRVLRDLGDREDCAAEAILQNALVVILPTQNPDGREAGTRQNAYGFDMNRDWFARTQPETDGKLAMLGRYPPALYIDAHEMGGTSYFFPPNADPIYHETPEQAIGWINGLYGAAMAEEFTRRGIDFFNRDVYDLFYQGYGDSVPTTGFHAAGMTFEKGNASPYPEKVEEQYLTQWVTLSAAAGQRQRVLTEWRRMTVDAYEQGKAGKLEPNQIYNPPNQIDRQVPDRKVRHYFLRADDPAKRDEVRTVVRRLQRMGVRVERLVRSLTVPDFKPYGGSEAKTTLPAGTYWITMAQGRKHWIQAMLGEDSYTPFPYFYDVTAWSLPLLANVAGGSSGASLKPRAVPAAPVPAPRPGHEGRAPRLAVLQLSATSSAARESVGWLRHRLDREWRLPFTLLTPADVAAGGLAGVEVLVTPDGPASSAYDALGETGRTALQEWTRGGGRYVGWQGGAQLAARLGLTTATLSEPTSDIPGTLIRAKVDADSPLAADVGGAVWNFTAYDLVMKASGGVAVAYPEADSPDWSVSGFERGASELGGTAAVVDQPAGEGRSVLFAAEPNFRAFTDGTAKLLRNAVLGPDPEREAAPRAGEAAEAARRAAELPSPESPIRVSVRAADAAGAASVLRSVGASWAERRRGGVVHYVIDNPRGLPTDHHPFAGRLPSLLAGAGIDPVAVTLP</sequence>
<accession>A0A543IIN7</accession>
<dbReference type="AlphaFoldDB" id="A0A543IIN7"/>
<evidence type="ECO:0000313" key="6">
    <source>
        <dbReference type="Proteomes" id="UP000316706"/>
    </source>
</evidence>
<dbReference type="SUPFAM" id="SSF53187">
    <property type="entry name" value="Zn-dependent exopeptidases"/>
    <property type="match status" value="1"/>
</dbReference>
<dbReference type="Proteomes" id="UP000316706">
    <property type="component" value="Unassembled WGS sequence"/>
</dbReference>
<dbReference type="SUPFAM" id="SSF52317">
    <property type="entry name" value="Class I glutamine amidotransferase-like"/>
    <property type="match status" value="1"/>
</dbReference>
<dbReference type="SMART" id="SM00631">
    <property type="entry name" value="Zn_pept"/>
    <property type="match status" value="1"/>
</dbReference>
<organism evidence="5 6">
    <name type="scientific">Actinomadura hallensis</name>
    <dbReference type="NCBI Taxonomy" id="337895"/>
    <lineage>
        <taxon>Bacteria</taxon>
        <taxon>Bacillati</taxon>
        <taxon>Actinomycetota</taxon>
        <taxon>Actinomycetes</taxon>
        <taxon>Streptosporangiales</taxon>
        <taxon>Thermomonosporaceae</taxon>
        <taxon>Actinomadura</taxon>
    </lineage>
</organism>
<evidence type="ECO:0000256" key="1">
    <source>
        <dbReference type="PROSITE-ProRule" id="PRU01379"/>
    </source>
</evidence>
<keyword evidence="3" id="KW-0732">Signal</keyword>
<keyword evidence="6" id="KW-1185">Reference proteome</keyword>
<reference evidence="5 6" key="1">
    <citation type="submission" date="2019-06" db="EMBL/GenBank/DDBJ databases">
        <title>Sequencing the genomes of 1000 actinobacteria strains.</title>
        <authorList>
            <person name="Klenk H.-P."/>
        </authorList>
    </citation>
    <scope>NUCLEOTIDE SEQUENCE [LARGE SCALE GENOMIC DNA]</scope>
    <source>
        <strain evidence="5 6">DSM 45043</strain>
    </source>
</reference>
<feature type="signal peptide" evidence="3">
    <location>
        <begin position="1"/>
        <end position="26"/>
    </location>
</feature>
<comment type="caution">
    <text evidence="5">The sequence shown here is derived from an EMBL/GenBank/DDBJ whole genome shotgun (WGS) entry which is preliminary data.</text>
</comment>
<name>A0A543IIN7_9ACTN</name>
<dbReference type="GO" id="GO:0008270">
    <property type="term" value="F:zinc ion binding"/>
    <property type="evidence" value="ECO:0007669"/>
    <property type="project" value="InterPro"/>
</dbReference>
<comment type="caution">
    <text evidence="1">Lacks conserved residue(s) required for the propagation of feature annotation.</text>
</comment>
<feature type="chain" id="PRO_5038786830" evidence="3">
    <location>
        <begin position="27"/>
        <end position="857"/>
    </location>
</feature>
<keyword evidence="5" id="KW-0645">Protease</keyword>
<protein>
    <submittedName>
        <fullName evidence="5">Zinc carboxypeptidase</fullName>
    </submittedName>
</protein>
<comment type="similarity">
    <text evidence="1">Belongs to the peptidase M14 family.</text>
</comment>
<dbReference type="Gene3D" id="3.40.630.10">
    <property type="entry name" value="Zn peptidases"/>
    <property type="match status" value="1"/>
</dbReference>
<keyword evidence="5" id="KW-0121">Carboxypeptidase</keyword>
<feature type="domain" description="Peptidase M14" evidence="4">
    <location>
        <begin position="81"/>
        <end position="330"/>
    </location>
</feature>